<dbReference type="GO" id="GO:0016874">
    <property type="term" value="F:ligase activity"/>
    <property type="evidence" value="ECO:0007669"/>
    <property type="project" value="UniProtKB-KW"/>
</dbReference>
<gene>
    <name evidence="10" type="ORF">EJ06DRAFT_528745</name>
</gene>
<evidence type="ECO:0000313" key="11">
    <source>
        <dbReference type="Proteomes" id="UP000799640"/>
    </source>
</evidence>
<evidence type="ECO:0000256" key="1">
    <source>
        <dbReference type="ARBA" id="ARBA00001953"/>
    </source>
</evidence>
<dbReference type="GO" id="GO:0005524">
    <property type="term" value="F:ATP binding"/>
    <property type="evidence" value="ECO:0007669"/>
    <property type="project" value="UniProtKB-UniRule"/>
</dbReference>
<dbReference type="InterPro" id="IPR016185">
    <property type="entry name" value="PreATP-grasp_dom_sf"/>
</dbReference>
<dbReference type="InterPro" id="IPR011053">
    <property type="entry name" value="Single_hybrid_motif"/>
</dbReference>
<dbReference type="PROSITE" id="PS50975">
    <property type="entry name" value="ATP_GRASP"/>
    <property type="match status" value="1"/>
</dbReference>
<evidence type="ECO:0000259" key="8">
    <source>
        <dbReference type="PROSITE" id="PS50975"/>
    </source>
</evidence>
<dbReference type="PANTHER" id="PTHR45007">
    <property type="entry name" value="CARBOXYLASE, PUTATIVE (AFU_ORTHOLOGUE AFUA_5G07570)-RELATED"/>
    <property type="match status" value="1"/>
</dbReference>
<dbReference type="Gene3D" id="3.30.470.20">
    <property type="entry name" value="ATP-grasp fold, B domain"/>
    <property type="match status" value="1"/>
</dbReference>
<dbReference type="SUPFAM" id="SSF56059">
    <property type="entry name" value="Glutathione synthetase ATP-binding domain-like"/>
    <property type="match status" value="1"/>
</dbReference>
<dbReference type="InterPro" id="IPR005481">
    <property type="entry name" value="BC-like_N"/>
</dbReference>
<dbReference type="SUPFAM" id="SSF51246">
    <property type="entry name" value="Rudiment single hybrid motif"/>
    <property type="match status" value="1"/>
</dbReference>
<dbReference type="EMBL" id="ML996691">
    <property type="protein sequence ID" value="KAF2402649.1"/>
    <property type="molecule type" value="Genomic_DNA"/>
</dbReference>
<dbReference type="PROSITE" id="PS50979">
    <property type="entry name" value="BC"/>
    <property type="match status" value="1"/>
</dbReference>
<reference evidence="10" key="1">
    <citation type="journal article" date="2020" name="Stud. Mycol.">
        <title>101 Dothideomycetes genomes: a test case for predicting lifestyles and emergence of pathogens.</title>
        <authorList>
            <person name="Haridas S."/>
            <person name="Albert R."/>
            <person name="Binder M."/>
            <person name="Bloem J."/>
            <person name="Labutti K."/>
            <person name="Salamov A."/>
            <person name="Andreopoulos B."/>
            <person name="Baker S."/>
            <person name="Barry K."/>
            <person name="Bills G."/>
            <person name="Bluhm B."/>
            <person name="Cannon C."/>
            <person name="Castanera R."/>
            <person name="Culley D."/>
            <person name="Daum C."/>
            <person name="Ezra D."/>
            <person name="Gonzalez J."/>
            <person name="Henrissat B."/>
            <person name="Kuo A."/>
            <person name="Liang C."/>
            <person name="Lipzen A."/>
            <person name="Lutzoni F."/>
            <person name="Magnuson J."/>
            <person name="Mondo S."/>
            <person name="Nolan M."/>
            <person name="Ohm R."/>
            <person name="Pangilinan J."/>
            <person name="Park H.-J."/>
            <person name="Ramirez L."/>
            <person name="Alfaro M."/>
            <person name="Sun H."/>
            <person name="Tritt A."/>
            <person name="Yoshinaga Y."/>
            <person name="Zwiers L.-H."/>
            <person name="Turgeon B."/>
            <person name="Goodwin S."/>
            <person name="Spatafora J."/>
            <person name="Crous P."/>
            <person name="Grigoriev I."/>
        </authorList>
    </citation>
    <scope>NUCLEOTIDE SEQUENCE</scope>
    <source>
        <strain evidence="10">CBS 262.69</strain>
    </source>
</reference>
<dbReference type="SUPFAM" id="SSF52440">
    <property type="entry name" value="PreATP-grasp domain"/>
    <property type="match status" value="1"/>
</dbReference>
<dbReference type="Gene3D" id="2.40.50.100">
    <property type="match status" value="1"/>
</dbReference>
<accession>A0A6G1I3K3</accession>
<evidence type="ECO:0000256" key="4">
    <source>
        <dbReference type="ARBA" id="ARBA00022840"/>
    </source>
</evidence>
<keyword evidence="4 6" id="KW-0067">ATP-binding</keyword>
<feature type="domain" description="Biotin carboxylation" evidence="9">
    <location>
        <begin position="12"/>
        <end position="453"/>
    </location>
</feature>
<dbReference type="PANTHER" id="PTHR45007:SF1">
    <property type="entry name" value="CARBOXYLASE, PUTATIVE (AFU_ORTHOLOGUE AFUA_5G07570)-RELATED"/>
    <property type="match status" value="1"/>
</dbReference>
<dbReference type="InterPro" id="IPR011054">
    <property type="entry name" value="Rudment_hybrid_motif"/>
</dbReference>
<evidence type="ECO:0000259" key="7">
    <source>
        <dbReference type="PROSITE" id="PS50968"/>
    </source>
</evidence>
<dbReference type="InterPro" id="IPR011761">
    <property type="entry name" value="ATP-grasp"/>
</dbReference>
<dbReference type="CDD" id="cd06850">
    <property type="entry name" value="biotinyl_domain"/>
    <property type="match status" value="1"/>
</dbReference>
<dbReference type="Pfam" id="PF00364">
    <property type="entry name" value="Biotin_lipoyl"/>
    <property type="match status" value="1"/>
</dbReference>
<organism evidence="10 11">
    <name type="scientific">Trichodelitschia bisporula</name>
    <dbReference type="NCBI Taxonomy" id="703511"/>
    <lineage>
        <taxon>Eukaryota</taxon>
        <taxon>Fungi</taxon>
        <taxon>Dikarya</taxon>
        <taxon>Ascomycota</taxon>
        <taxon>Pezizomycotina</taxon>
        <taxon>Dothideomycetes</taxon>
        <taxon>Dothideomycetes incertae sedis</taxon>
        <taxon>Phaeotrichales</taxon>
        <taxon>Phaeotrichaceae</taxon>
        <taxon>Trichodelitschia</taxon>
    </lineage>
</organism>
<evidence type="ECO:0000313" key="10">
    <source>
        <dbReference type="EMBL" id="KAF2402649.1"/>
    </source>
</evidence>
<dbReference type="Pfam" id="PF02785">
    <property type="entry name" value="Biotin_carb_C"/>
    <property type="match status" value="1"/>
</dbReference>
<dbReference type="SUPFAM" id="SSF51230">
    <property type="entry name" value="Single hybrid motif"/>
    <property type="match status" value="1"/>
</dbReference>
<name>A0A6G1I3K3_9PEZI</name>
<evidence type="ECO:0000256" key="3">
    <source>
        <dbReference type="ARBA" id="ARBA00022741"/>
    </source>
</evidence>
<evidence type="ECO:0000256" key="2">
    <source>
        <dbReference type="ARBA" id="ARBA00022598"/>
    </source>
</evidence>
<keyword evidence="11" id="KW-1185">Reference proteome</keyword>
<feature type="domain" description="ATP-grasp" evidence="8">
    <location>
        <begin position="126"/>
        <end position="320"/>
    </location>
</feature>
<sequence length="643" mass="69191">MSPLTSRPSPRPIRRLLVANRGEIATRILNSARELDIETFAVYTADDTTHTHGAAHSVKLSSPSSYLDIAELVSVAKEHAVDAVHPGYGFLSESTEFALKMWEAGVAVVGPGWDILAQTGDKLQAKKLAEQAGVPVLAALESPTNNIGDLRAFATHAGYPIMVKAVDGGGGRGIRLVRSEEELEAAAKRAIEESPSRQVFAEKAAVDGYLHVEVQIVGDGRNVEHLWERQCSIQRRYQKVVEIAPCITPKRAFVENIIQSAVRMAKRVKYFSLGTFEFLANPTTEEFYFLEVNPRLQVEHTITESISSVDLVRAQLLLAQGATLEEAGIRRNTAKPLLFSCQLRITAENASDWSLSIGRIQSFQLPSGNGIRVDTNLLNGHASVVSSDFDSLLAKVIVTAPSWPEVVRKCQRALQDTHISGVKTNLNILRGIVAHPDFVAGDCDTRWLETNHAALLAAGDKLTAAVPALAVSQSVGLSASAAAAPIFRPGDAWTLSLSAPGKEPRTAHLQLARLLRNEFPAALSANFLYSTATEQTVPLTVSLASTSASAGAATSTHRRGDPANPKQVVIPFPGKLVEVLVDVGDVVKEGDVICVVQQMKMELEVRAGRSGKVTWLLEAEDGEDVGEGVLAAELDVDGREAKL</sequence>
<dbReference type="Pfam" id="PF00289">
    <property type="entry name" value="Biotin_carb_N"/>
    <property type="match status" value="1"/>
</dbReference>
<evidence type="ECO:0000256" key="5">
    <source>
        <dbReference type="ARBA" id="ARBA00023267"/>
    </source>
</evidence>
<dbReference type="InterPro" id="IPR000089">
    <property type="entry name" value="Biotin_lipoyl"/>
</dbReference>
<dbReference type="SMART" id="SM00878">
    <property type="entry name" value="Biotin_carb_C"/>
    <property type="match status" value="1"/>
</dbReference>
<dbReference type="InterPro" id="IPR011764">
    <property type="entry name" value="Biotin_carboxylation_dom"/>
</dbReference>
<dbReference type="PROSITE" id="PS50968">
    <property type="entry name" value="BIOTINYL_LIPOYL"/>
    <property type="match status" value="1"/>
</dbReference>
<proteinExistence type="predicted"/>
<evidence type="ECO:0000256" key="6">
    <source>
        <dbReference type="PROSITE-ProRule" id="PRU00409"/>
    </source>
</evidence>
<comment type="cofactor">
    <cofactor evidence="1">
        <name>biotin</name>
        <dbReference type="ChEBI" id="CHEBI:57586"/>
    </cofactor>
</comment>
<dbReference type="PROSITE" id="PS00867">
    <property type="entry name" value="CPSASE_2"/>
    <property type="match status" value="1"/>
</dbReference>
<dbReference type="Proteomes" id="UP000799640">
    <property type="component" value="Unassembled WGS sequence"/>
</dbReference>
<dbReference type="AlphaFoldDB" id="A0A6G1I3K3"/>
<keyword evidence="2" id="KW-0436">Ligase</keyword>
<keyword evidence="5" id="KW-0092">Biotin</keyword>
<dbReference type="OrthoDB" id="196847at2759"/>
<dbReference type="Pfam" id="PF02786">
    <property type="entry name" value="CPSase_L_D2"/>
    <property type="match status" value="1"/>
</dbReference>
<evidence type="ECO:0000259" key="9">
    <source>
        <dbReference type="PROSITE" id="PS50979"/>
    </source>
</evidence>
<protein>
    <submittedName>
        <fullName evidence="10">Uncharacterized protein</fullName>
    </submittedName>
</protein>
<dbReference type="InterPro" id="IPR005482">
    <property type="entry name" value="Biotin_COase_C"/>
</dbReference>
<dbReference type="FunFam" id="3.30.1490.20:FF:000003">
    <property type="entry name" value="acetyl-CoA carboxylase isoform X1"/>
    <property type="match status" value="1"/>
</dbReference>
<keyword evidence="3 6" id="KW-0547">Nucleotide-binding</keyword>
<feature type="domain" description="Lipoyl-binding" evidence="7">
    <location>
        <begin position="556"/>
        <end position="635"/>
    </location>
</feature>
<dbReference type="InterPro" id="IPR005479">
    <property type="entry name" value="CPAse_ATP-bd"/>
</dbReference>
<dbReference type="GO" id="GO:0046872">
    <property type="term" value="F:metal ion binding"/>
    <property type="evidence" value="ECO:0007669"/>
    <property type="project" value="InterPro"/>
</dbReference>